<protein>
    <recommendedName>
        <fullName evidence="3">Protein kinase-like domain protein</fullName>
    </recommendedName>
</protein>
<dbReference type="AlphaFoldDB" id="A0A167VIC2"/>
<name>A0A167VIC2_9EURO</name>
<evidence type="ECO:0000313" key="1">
    <source>
        <dbReference type="EMBL" id="KZZ87568.1"/>
    </source>
</evidence>
<keyword evidence="2" id="KW-1185">Reference proteome</keyword>
<dbReference type="VEuPathDB" id="FungiDB:AAP_05479"/>
<dbReference type="OrthoDB" id="4204419at2759"/>
<accession>A0A167VIC2</accession>
<reference evidence="1 2" key="1">
    <citation type="journal article" date="2016" name="Genome Biol. Evol.">
        <title>Divergent and convergent evolution of fungal pathogenicity.</title>
        <authorList>
            <person name="Shang Y."/>
            <person name="Xiao G."/>
            <person name="Zheng P."/>
            <person name="Cen K."/>
            <person name="Zhan S."/>
            <person name="Wang C."/>
        </authorList>
    </citation>
    <scope>NUCLEOTIDE SEQUENCE [LARGE SCALE GENOMIC DNA]</scope>
    <source>
        <strain evidence="1 2">ARSEF 7405</strain>
    </source>
</reference>
<gene>
    <name evidence="1" type="ORF">AAP_05479</name>
</gene>
<organism evidence="1 2">
    <name type="scientific">Ascosphaera apis ARSEF 7405</name>
    <dbReference type="NCBI Taxonomy" id="392613"/>
    <lineage>
        <taxon>Eukaryota</taxon>
        <taxon>Fungi</taxon>
        <taxon>Dikarya</taxon>
        <taxon>Ascomycota</taxon>
        <taxon>Pezizomycotina</taxon>
        <taxon>Eurotiomycetes</taxon>
        <taxon>Eurotiomycetidae</taxon>
        <taxon>Onygenales</taxon>
        <taxon>Ascosphaeraceae</taxon>
        <taxon>Ascosphaera</taxon>
    </lineage>
</organism>
<dbReference type="EMBL" id="AZGZ01000032">
    <property type="protein sequence ID" value="KZZ87568.1"/>
    <property type="molecule type" value="Genomic_DNA"/>
</dbReference>
<evidence type="ECO:0000313" key="2">
    <source>
        <dbReference type="Proteomes" id="UP000242877"/>
    </source>
</evidence>
<evidence type="ECO:0008006" key="3">
    <source>
        <dbReference type="Google" id="ProtNLM"/>
    </source>
</evidence>
<sequence>MDIDFLRDHDDTGEFSTTNYPTQYHECDCKPACSRWTVGDIFEFCLTSNPTAEGPTSVRLQIESIPERWTNSVGLIVQVLDKAELKLQWKSSIAFLKLFDRRFAAKARKEASLARWSPAFEHQLHACVSELLQVKKRRPPFLRWGRKRCDDWDWNTYRMEKVFSAYQVTSFGNESRIYKALSCLQGDEIPQIFSQGYIDLCPSDIKRTQPIRGGREIYLVPGILMEYIPGECLSSFEETAPNEAWPMLFEKAGRIAHRVEACSVIRRSIGTKNFLFLHTGEDYGPNDYRLFMIDFRCGIIRREAAPEIWEEQKWRQRRIIAFWKDSVERYQQIKQSLDATADIPDLAKVN</sequence>
<dbReference type="Proteomes" id="UP000242877">
    <property type="component" value="Unassembled WGS sequence"/>
</dbReference>
<proteinExistence type="predicted"/>
<comment type="caution">
    <text evidence="1">The sequence shown here is derived from an EMBL/GenBank/DDBJ whole genome shotgun (WGS) entry which is preliminary data.</text>
</comment>